<dbReference type="InterPro" id="IPR036322">
    <property type="entry name" value="WD40_repeat_dom_sf"/>
</dbReference>
<dbReference type="InterPro" id="IPR015943">
    <property type="entry name" value="WD40/YVTN_repeat-like_dom_sf"/>
</dbReference>
<reference evidence="1" key="1">
    <citation type="submission" date="2014-12" db="EMBL/GenBank/DDBJ databases">
        <authorList>
            <person name="Jaenicke S."/>
        </authorList>
    </citation>
    <scope>NUCLEOTIDE SEQUENCE [LARGE SCALE GENOMIC DNA]</scope>
    <source>
        <strain evidence="1">CBS1600</strain>
    </source>
</reference>
<organism evidence="1 3">
    <name type="scientific">Cyberlindnera jadinii (strain ATCC 18201 / CBS 1600 / BCRC 20928 / JCM 3617 / NBRC 0987 / NRRL Y-1542)</name>
    <name type="common">Torula yeast</name>
    <name type="synonym">Candida utilis</name>
    <dbReference type="NCBI Taxonomy" id="983966"/>
    <lineage>
        <taxon>Eukaryota</taxon>
        <taxon>Fungi</taxon>
        <taxon>Dikarya</taxon>
        <taxon>Ascomycota</taxon>
        <taxon>Saccharomycotina</taxon>
        <taxon>Saccharomycetes</taxon>
        <taxon>Phaffomycetales</taxon>
        <taxon>Phaffomycetaceae</taxon>
        <taxon>Cyberlindnera</taxon>
    </lineage>
</organism>
<name>A0A0H5CL68_CYBJN</name>
<reference evidence="2 4" key="3">
    <citation type="journal article" date="2016" name="Proc. Natl. Acad. Sci. U.S.A.">
        <title>Comparative genomics of biotechnologically important yeasts.</title>
        <authorList>
            <person name="Riley R."/>
            <person name="Haridas S."/>
            <person name="Wolfe K.H."/>
            <person name="Lopes M.R."/>
            <person name="Hittinger C.T."/>
            <person name="Goeker M."/>
            <person name="Salamov A.A."/>
            <person name="Wisecaver J.H."/>
            <person name="Long T.M."/>
            <person name="Calvey C.H."/>
            <person name="Aerts A.L."/>
            <person name="Barry K.W."/>
            <person name="Choi C."/>
            <person name="Clum A."/>
            <person name="Coughlan A.Y."/>
            <person name="Deshpande S."/>
            <person name="Douglass A.P."/>
            <person name="Hanson S.J."/>
            <person name="Klenk H.-P."/>
            <person name="LaButti K.M."/>
            <person name="Lapidus A."/>
            <person name="Lindquist E.A."/>
            <person name="Lipzen A.M."/>
            <person name="Meier-Kolthoff J.P."/>
            <person name="Ohm R.A."/>
            <person name="Otillar R.P."/>
            <person name="Pangilinan J.L."/>
            <person name="Peng Y."/>
            <person name="Rokas A."/>
            <person name="Rosa C.A."/>
            <person name="Scheuner C."/>
            <person name="Sibirny A.A."/>
            <person name="Slot J.C."/>
            <person name="Stielow J.B."/>
            <person name="Sun H."/>
            <person name="Kurtzman C.P."/>
            <person name="Blackwell M."/>
            <person name="Grigoriev I.V."/>
            <person name="Jeffries T.W."/>
        </authorList>
    </citation>
    <scope>NUCLEOTIDE SEQUENCE [LARGE SCALE GENOMIC DNA]</scope>
    <source>
        <strain evidence="4">ATCC 18201 / CBS 1600 / BCRC 20928 / JCM 3617 / NBRC 0987 / NRRL Y-1542</strain>
        <strain evidence="2">NRRL Y-1542</strain>
    </source>
</reference>
<evidence type="ECO:0000313" key="1">
    <source>
        <dbReference type="EMBL" id="CEP25209.1"/>
    </source>
</evidence>
<dbReference type="Gene3D" id="2.130.10.10">
    <property type="entry name" value="YVTN repeat-like/Quinoprotein amine dehydrogenase"/>
    <property type="match status" value="1"/>
</dbReference>
<evidence type="ECO:0000313" key="4">
    <source>
        <dbReference type="Proteomes" id="UP000094389"/>
    </source>
</evidence>
<accession>A0A1E4RW30</accession>
<dbReference type="AlphaFoldDB" id="A0A0H5CL68"/>
<dbReference type="OrthoDB" id="1932312at2759"/>
<dbReference type="RefSeq" id="XP_020068522.1">
    <property type="nucleotide sequence ID" value="XM_020217419.1"/>
</dbReference>
<dbReference type="EMBL" id="KV453940">
    <property type="protein sequence ID" value="ODV71483.1"/>
    <property type="molecule type" value="Genomic_DNA"/>
</dbReference>
<keyword evidence="4" id="KW-1185">Reference proteome</keyword>
<evidence type="ECO:0000313" key="3">
    <source>
        <dbReference type="Proteomes" id="UP000038830"/>
    </source>
</evidence>
<dbReference type="Proteomes" id="UP000038830">
    <property type="component" value="Unassembled WGS sequence"/>
</dbReference>
<protein>
    <submittedName>
        <fullName evidence="1">Uncharacterized protein</fullName>
    </submittedName>
</protein>
<gene>
    <name evidence="1" type="ORF">BN1211_6225</name>
    <name evidence="2" type="ORF">CYBJADRAFT_191865</name>
</gene>
<dbReference type="PROSITE" id="PS50896">
    <property type="entry name" value="LISH"/>
    <property type="match status" value="1"/>
</dbReference>
<dbReference type="InterPro" id="IPR006594">
    <property type="entry name" value="LisH"/>
</dbReference>
<dbReference type="OMA" id="YMRLILV"/>
<dbReference type="EMBL" id="CDQK01000007">
    <property type="protein sequence ID" value="CEP25209.1"/>
    <property type="molecule type" value="Genomic_DNA"/>
</dbReference>
<proteinExistence type="predicted"/>
<dbReference type="GeneID" id="30991815"/>
<dbReference type="STRING" id="983966.A0A0H5CL68"/>
<accession>A0A0H5CL68</accession>
<dbReference type="SUPFAM" id="SSF50978">
    <property type="entry name" value="WD40 repeat-like"/>
    <property type="match status" value="1"/>
</dbReference>
<reference evidence="3" key="2">
    <citation type="journal article" date="2015" name="J. Biotechnol.">
        <title>The structure of the Cyberlindnera jadinii genome and its relation to Candida utilis analyzed by the occurrence of single nucleotide polymorphisms.</title>
        <authorList>
            <person name="Rupp O."/>
            <person name="Brinkrolf K."/>
            <person name="Buerth C."/>
            <person name="Kunigo M."/>
            <person name="Schneider J."/>
            <person name="Jaenicke S."/>
            <person name="Goesmann A."/>
            <person name="Puehler A."/>
            <person name="Jaeger K.-E."/>
            <person name="Ernst J.F."/>
        </authorList>
    </citation>
    <scope>NUCLEOTIDE SEQUENCE [LARGE SCALE GENOMIC DNA]</scope>
    <source>
        <strain evidence="3">ATCC 18201 / CBS 1600 / BCRC 20928 / JCM 3617 / NBRC 0987 / NRRL Y-1542</strain>
    </source>
</reference>
<sequence length="452" mass="50620">MSTLTDPLIADYLRRNGFTDTLRSFESHVGVQPRINYEKLEDIIHDRTAYMDRGTDGLVDSGANINNKSENSHLFNKWSGIELHSLKEINHGSLFIDMSLGRYGNRQVVFLSASDKSICIYDVSKGQITNRFTELSNTVTKCCYPINDQGLVSLCGMDGVMRLVQLCDEPRVITSCQLHNRLITDFEVFVLKGVKYIVSIGWDKYVKVHKLVDEDTKVEFVSQFELLTNATSVKACQTPSGHLLVLVTRMDSSLVSILTPFLGNELREISRISLNDAQFSTHAFTAMSMDLSFNNNDSICNDDSKIVVSTSDVPYMRLIVAKFPTDLDKRIEQQLPTIGDLSLERTTESSQSLISVIDRDVVLLNLSTNAPQDKLSQSKIQYSNEDKGVWIFSECGEVLAIDLYTGDNVCIKKSFQLQRIKCAIAFVCPDGCERLLIAQADKSLVVVDSTNQ</sequence>
<dbReference type="Proteomes" id="UP000094389">
    <property type="component" value="Unassembled WGS sequence"/>
</dbReference>
<evidence type="ECO:0000313" key="2">
    <source>
        <dbReference type="EMBL" id="ODV71483.1"/>
    </source>
</evidence>